<dbReference type="InterPro" id="IPR050710">
    <property type="entry name" value="Band7/mec-2_domain"/>
</dbReference>
<evidence type="ECO:0000256" key="1">
    <source>
        <dbReference type="ARBA" id="ARBA00004370"/>
    </source>
</evidence>
<evidence type="ECO:0000256" key="5">
    <source>
        <dbReference type="ARBA" id="ARBA00023136"/>
    </source>
</evidence>
<evidence type="ECO:0000259" key="8">
    <source>
        <dbReference type="SMART" id="SM00244"/>
    </source>
</evidence>
<dbReference type="Gene3D" id="3.30.479.30">
    <property type="entry name" value="Band 7 domain"/>
    <property type="match status" value="1"/>
</dbReference>
<keyword evidence="6" id="KW-0175">Coiled coil</keyword>
<evidence type="ECO:0000256" key="4">
    <source>
        <dbReference type="ARBA" id="ARBA00022989"/>
    </source>
</evidence>
<evidence type="ECO:0000313" key="9">
    <source>
        <dbReference type="EMBL" id="SVB26970.1"/>
    </source>
</evidence>
<accession>A0A382CLI8</accession>
<dbReference type="InterPro" id="IPR010201">
    <property type="entry name" value="HflK"/>
</dbReference>
<dbReference type="SUPFAM" id="SSF117892">
    <property type="entry name" value="Band 7/SPFH domain"/>
    <property type="match status" value="1"/>
</dbReference>
<evidence type="ECO:0000256" key="6">
    <source>
        <dbReference type="SAM" id="Coils"/>
    </source>
</evidence>
<feature type="transmembrane region" description="Helical" evidence="7">
    <location>
        <begin position="22"/>
        <end position="42"/>
    </location>
</feature>
<feature type="domain" description="Band 7" evidence="8">
    <location>
        <begin position="37"/>
        <end position="217"/>
    </location>
</feature>
<feature type="coiled-coil region" evidence="6">
    <location>
        <begin position="216"/>
        <end position="251"/>
    </location>
</feature>
<keyword evidence="3 7" id="KW-0812">Transmembrane</keyword>
<dbReference type="PANTHER" id="PTHR43327:SF2">
    <property type="entry name" value="MODULATOR OF FTSH PROTEASE HFLK"/>
    <property type="match status" value="1"/>
</dbReference>
<keyword evidence="5 7" id="KW-0472">Membrane</keyword>
<dbReference type="InterPro" id="IPR001107">
    <property type="entry name" value="Band_7"/>
</dbReference>
<sequence length="325" mass="37134">MAQNIKFGDVDVQIPSLNFKKFGGLIPLIIILLLASLSFYTVDANENGVILRMGKYSHTTMPGLHFKIPGIDRVYIIKVDYQYKMEFGFRTLKAGVRTEYSKRNFNQESWMLTGDLNIAEVHWIVQYKIKDAADYLFKVRDVENTIKDVSEATLRLMIGDRSFTEVLQAERRAISDSAKDHMQEILDKYETGIAIKMVQLQGVLPPEPVADSFNEVIRAEQEEETLINEANQAFNKEIYKAEGEAKKLINEAKGYAIERINTATGDANLFDLVLKEYKKAPQITKDRYFIETMNTVLGNAPNKVIVDSQLENFLPMMNLKNKEVK</sequence>
<protein>
    <recommendedName>
        <fullName evidence="8">Band 7 domain-containing protein</fullName>
    </recommendedName>
</protein>
<proteinExistence type="inferred from homology"/>
<evidence type="ECO:0000256" key="3">
    <source>
        <dbReference type="ARBA" id="ARBA00022692"/>
    </source>
</evidence>
<organism evidence="9">
    <name type="scientific">marine metagenome</name>
    <dbReference type="NCBI Taxonomy" id="408172"/>
    <lineage>
        <taxon>unclassified sequences</taxon>
        <taxon>metagenomes</taxon>
        <taxon>ecological metagenomes</taxon>
    </lineage>
</organism>
<dbReference type="PANTHER" id="PTHR43327">
    <property type="entry name" value="STOMATIN-LIKE PROTEIN 2, MITOCHONDRIAL"/>
    <property type="match status" value="1"/>
</dbReference>
<evidence type="ECO:0000256" key="7">
    <source>
        <dbReference type="SAM" id="Phobius"/>
    </source>
</evidence>
<dbReference type="SMART" id="SM00244">
    <property type="entry name" value="PHB"/>
    <property type="match status" value="1"/>
</dbReference>
<dbReference type="EMBL" id="UINC01035100">
    <property type="protein sequence ID" value="SVB26970.1"/>
    <property type="molecule type" value="Genomic_DNA"/>
</dbReference>
<dbReference type="GO" id="GO:0016020">
    <property type="term" value="C:membrane"/>
    <property type="evidence" value="ECO:0007669"/>
    <property type="project" value="UniProtKB-SubCell"/>
</dbReference>
<dbReference type="AlphaFoldDB" id="A0A382CLI8"/>
<reference evidence="9" key="1">
    <citation type="submission" date="2018-05" db="EMBL/GenBank/DDBJ databases">
        <authorList>
            <person name="Lanie J.A."/>
            <person name="Ng W.-L."/>
            <person name="Kazmierczak K.M."/>
            <person name="Andrzejewski T.M."/>
            <person name="Davidsen T.M."/>
            <person name="Wayne K.J."/>
            <person name="Tettelin H."/>
            <person name="Glass J.I."/>
            <person name="Rusch D."/>
            <person name="Podicherti R."/>
            <person name="Tsui H.-C.T."/>
            <person name="Winkler M.E."/>
        </authorList>
    </citation>
    <scope>NUCLEOTIDE SEQUENCE</scope>
</reference>
<dbReference type="CDD" id="cd03404">
    <property type="entry name" value="SPFH_HflK"/>
    <property type="match status" value="1"/>
</dbReference>
<name>A0A382CLI8_9ZZZZ</name>
<comment type="similarity">
    <text evidence="2">Belongs to the band 7/mec-2 family. HflK subfamily.</text>
</comment>
<keyword evidence="4 7" id="KW-1133">Transmembrane helix</keyword>
<gene>
    <name evidence="9" type="ORF">METZ01_LOCUS179824</name>
</gene>
<dbReference type="Pfam" id="PF01145">
    <property type="entry name" value="Band_7"/>
    <property type="match status" value="1"/>
</dbReference>
<evidence type="ECO:0000256" key="2">
    <source>
        <dbReference type="ARBA" id="ARBA00006971"/>
    </source>
</evidence>
<dbReference type="InterPro" id="IPR036013">
    <property type="entry name" value="Band_7/SPFH_dom_sf"/>
</dbReference>
<dbReference type="NCBIfam" id="TIGR01933">
    <property type="entry name" value="hflK"/>
    <property type="match status" value="1"/>
</dbReference>
<comment type="subcellular location">
    <subcellularLocation>
        <location evidence="1">Membrane</location>
    </subcellularLocation>
</comment>